<dbReference type="EMBL" id="AABL01001241">
    <property type="protein sequence ID" value="EAA15972.1"/>
    <property type="molecule type" value="Genomic_DNA"/>
</dbReference>
<dbReference type="SUPFAM" id="SSF55961">
    <property type="entry name" value="Bet v1-like"/>
    <property type="match status" value="1"/>
</dbReference>
<accession>Q7RH40</accession>
<proteinExistence type="predicted"/>
<dbReference type="InterPro" id="IPR006486">
    <property type="entry name" value="PYST_A"/>
</dbReference>
<organism evidence="2 3">
    <name type="scientific">Plasmodium yoelii yoelii</name>
    <dbReference type="NCBI Taxonomy" id="73239"/>
    <lineage>
        <taxon>Eukaryota</taxon>
        <taxon>Sar</taxon>
        <taxon>Alveolata</taxon>
        <taxon>Apicomplexa</taxon>
        <taxon>Aconoidasida</taxon>
        <taxon>Haemosporida</taxon>
        <taxon>Plasmodiidae</taxon>
        <taxon>Plasmodium</taxon>
        <taxon>Plasmodium (Vinckeia)</taxon>
    </lineage>
</organism>
<evidence type="ECO:0000313" key="3">
    <source>
        <dbReference type="Proteomes" id="UP000008553"/>
    </source>
</evidence>
<evidence type="ECO:0000313" key="2">
    <source>
        <dbReference type="EMBL" id="EAA15972.1"/>
    </source>
</evidence>
<feature type="transmembrane region" description="Helical" evidence="1">
    <location>
        <begin position="262"/>
        <end position="283"/>
    </location>
</feature>
<keyword evidence="3" id="KW-1185">Reference proteome</keyword>
<dbReference type="NCBIfam" id="TIGR01599">
    <property type="entry name" value="PYST-A"/>
    <property type="match status" value="1"/>
</dbReference>
<comment type="caution">
    <text evidence="2">The sequence shown here is derived from an EMBL/GenBank/DDBJ whole genome shotgun (WGS) entry which is preliminary data.</text>
</comment>
<evidence type="ECO:0000256" key="1">
    <source>
        <dbReference type="SAM" id="Phobius"/>
    </source>
</evidence>
<evidence type="ECO:0008006" key="4">
    <source>
        <dbReference type="Google" id="ProtNLM"/>
    </source>
</evidence>
<name>Q7RH40_PLAYO</name>
<dbReference type="Proteomes" id="UP000008553">
    <property type="component" value="Unassembled WGS sequence"/>
</dbReference>
<feature type="transmembrane region" description="Helical" evidence="1">
    <location>
        <begin position="219"/>
        <end position="241"/>
    </location>
</feature>
<dbReference type="PaxDb" id="73239-Q7RH40"/>
<reference evidence="2 3" key="1">
    <citation type="journal article" date="2002" name="Nature">
        <title>Genome sequence and comparative analysis of the model rodent malaria parasite Plasmodium yoelii yoelii.</title>
        <authorList>
            <person name="Carlton J.M."/>
            <person name="Angiuoli S.V."/>
            <person name="Suh B.B."/>
            <person name="Kooij T.W."/>
            <person name="Pertea M."/>
            <person name="Silva J.C."/>
            <person name="Ermolaeva M.D."/>
            <person name="Allen J.E."/>
            <person name="Selengut J.D."/>
            <person name="Koo H.L."/>
            <person name="Peterson J.D."/>
            <person name="Pop M."/>
            <person name="Kosack D.S."/>
            <person name="Shumway M.F."/>
            <person name="Bidwell S.L."/>
            <person name="Shallom S.J."/>
            <person name="van Aken S.E."/>
            <person name="Riedmuller S.B."/>
            <person name="Feldblyum T.V."/>
            <person name="Cho J.K."/>
            <person name="Quackenbush J."/>
            <person name="Sedegah M."/>
            <person name="Shoaibi A."/>
            <person name="Cummings L.M."/>
            <person name="Florens L."/>
            <person name="Yates J.R."/>
            <person name="Raine J.D."/>
            <person name="Sinden R.E."/>
            <person name="Harris M.A."/>
            <person name="Cunningham D.A."/>
            <person name="Preiser P.R."/>
            <person name="Bergman L.W."/>
            <person name="Vaidya A.B."/>
            <person name="van Lin L.H."/>
            <person name="Janse C.J."/>
            <person name="Waters A.P."/>
            <person name="Smith H.O."/>
            <person name="White O.R."/>
            <person name="Salzberg S.L."/>
            <person name="Venter J.C."/>
            <person name="Fraser C.M."/>
            <person name="Hoffman S.L."/>
            <person name="Gardner M.J."/>
            <person name="Carucci D.J."/>
        </authorList>
    </citation>
    <scope>NUCLEOTIDE SEQUENCE [LARGE SCALE GENOMIC DNA]</scope>
    <source>
        <strain evidence="2 3">17XNL</strain>
    </source>
</reference>
<sequence>MFIFSNDNTEEIYEKNKHLLHPDIMEHINARNFMRDALVQLEYHANSRAYYKLFCRNYDYHMLFYKKNFRGHTKIQKVEYIIDDPNQYNEIINEVWDPNSDNYFYAGSVKRKIVRVYNRNLVMIQQRCKQWSWSREKYFYAIAAKYKISENKTIFVMASANIIDHNRKNNKYFENEIVESANIFQAEIDSEDDIRNGELKKMFVNLSGYIFEKRKNHIYITYVDSVNGIHILIIYFNNLIFDFNIIYSNEINKMVRMIQYKCYVDVIIFYICSVCFIICVRYSSHLAMSSFK</sequence>
<keyword evidence="1" id="KW-0812">Transmembrane</keyword>
<dbReference type="AlphaFoldDB" id="Q7RH40"/>
<keyword evidence="1" id="KW-0472">Membrane</keyword>
<keyword evidence="1" id="KW-1133">Transmembrane helix</keyword>
<dbReference type="InParanoid" id="Q7RH40"/>
<protein>
    <recommendedName>
        <fullName evidence="4">Fam-a protein</fullName>
    </recommendedName>
</protein>
<gene>
    <name evidence="2" type="ORF">PY04153</name>
</gene>